<dbReference type="Pfam" id="PF01590">
    <property type="entry name" value="GAF"/>
    <property type="match status" value="1"/>
</dbReference>
<dbReference type="OrthoDB" id="342253at2157"/>
<dbReference type="SUPFAM" id="SSF47384">
    <property type="entry name" value="Homodimeric domain of signal transducing histidine kinase"/>
    <property type="match status" value="1"/>
</dbReference>
<dbReference type="RefSeq" id="WP_023844134.1">
    <property type="nucleotide sequence ID" value="NZ_AZAJ01000001.1"/>
</dbReference>
<dbReference type="CDD" id="cd00130">
    <property type="entry name" value="PAS"/>
    <property type="match status" value="1"/>
</dbReference>
<evidence type="ECO:0000256" key="5">
    <source>
        <dbReference type="ARBA" id="ARBA00022679"/>
    </source>
</evidence>
<dbReference type="SUPFAM" id="SSF55781">
    <property type="entry name" value="GAF domain-like"/>
    <property type="match status" value="1"/>
</dbReference>
<feature type="transmembrane region" description="Helical" evidence="13">
    <location>
        <begin position="327"/>
        <end position="346"/>
    </location>
</feature>
<dbReference type="Gene3D" id="3.30.565.10">
    <property type="entry name" value="Histidine kinase-like ATPase, C-terminal domain"/>
    <property type="match status" value="1"/>
</dbReference>
<evidence type="ECO:0000259" key="15">
    <source>
        <dbReference type="PROSITE" id="PS50110"/>
    </source>
</evidence>
<dbReference type="SUPFAM" id="SSF53850">
    <property type="entry name" value="Periplasmic binding protein-like II"/>
    <property type="match status" value="1"/>
</dbReference>
<keyword evidence="7" id="KW-0418">Kinase</keyword>
<reference evidence="18 19" key="1">
    <citation type="submission" date="2013-08" db="EMBL/GenBank/DDBJ databases">
        <authorList>
            <consortium name="DOE Joint Genome Institute"/>
            <person name="Eisen J."/>
            <person name="Huntemann M."/>
            <person name="Han J."/>
            <person name="Chen A."/>
            <person name="Kyrpides N."/>
            <person name="Mavromatis K."/>
            <person name="Markowitz V."/>
            <person name="Palaniappan K."/>
            <person name="Ivanova N."/>
            <person name="Schaumberg A."/>
            <person name="Pati A."/>
            <person name="Liolios K."/>
            <person name="Nordberg H.P."/>
            <person name="Cantor M.N."/>
            <person name="Hua S.X."/>
            <person name="Woyke T."/>
        </authorList>
    </citation>
    <scope>NUCLEOTIDE SEQUENCE [LARGE SCALE GENOMIC DNA]</scope>
    <source>
        <strain evidence="18 19">DSM 2278</strain>
    </source>
</reference>
<accession>W9DP96</accession>
<dbReference type="InterPro" id="IPR003661">
    <property type="entry name" value="HisK_dim/P_dom"/>
</dbReference>
<evidence type="ECO:0000313" key="18">
    <source>
        <dbReference type="EMBL" id="ETA66998.1"/>
    </source>
</evidence>
<dbReference type="SMART" id="SM00387">
    <property type="entry name" value="HATPase_c"/>
    <property type="match status" value="1"/>
</dbReference>
<keyword evidence="19" id="KW-1185">Reference proteome</keyword>
<dbReference type="SUPFAM" id="SSF55785">
    <property type="entry name" value="PYP-like sensor domain (PAS domain)"/>
    <property type="match status" value="1"/>
</dbReference>
<dbReference type="SMART" id="SM00065">
    <property type="entry name" value="GAF"/>
    <property type="match status" value="1"/>
</dbReference>
<dbReference type="InterPro" id="IPR000700">
    <property type="entry name" value="PAS-assoc_C"/>
</dbReference>
<evidence type="ECO:0000259" key="17">
    <source>
        <dbReference type="PROSITE" id="PS50113"/>
    </source>
</evidence>
<evidence type="ECO:0000256" key="12">
    <source>
        <dbReference type="PROSITE-ProRule" id="PRU00169"/>
    </source>
</evidence>
<dbReference type="PROSITE" id="PS50113">
    <property type="entry name" value="PAC"/>
    <property type="match status" value="1"/>
</dbReference>
<feature type="domain" description="Response regulatory" evidence="15">
    <location>
        <begin position="955"/>
        <end position="1068"/>
    </location>
</feature>
<comment type="subcellular location">
    <subcellularLocation>
        <location evidence="2">Membrane</location>
    </subcellularLocation>
</comment>
<keyword evidence="11" id="KW-0131">Cell cycle</keyword>
<dbReference type="InterPro" id="IPR011006">
    <property type="entry name" value="CheY-like_superfamily"/>
</dbReference>
<dbReference type="InterPro" id="IPR003018">
    <property type="entry name" value="GAF"/>
</dbReference>
<dbReference type="PROSITE" id="PS50109">
    <property type="entry name" value="HIS_KIN"/>
    <property type="match status" value="1"/>
</dbReference>
<evidence type="ECO:0000259" key="16">
    <source>
        <dbReference type="PROSITE" id="PS50112"/>
    </source>
</evidence>
<dbReference type="CDD" id="cd00082">
    <property type="entry name" value="HisKA"/>
    <property type="match status" value="1"/>
</dbReference>
<comment type="catalytic activity">
    <reaction evidence="1">
        <text>ATP + protein L-histidine = ADP + protein N-phospho-L-histidine.</text>
        <dbReference type="EC" id="2.7.13.3"/>
    </reaction>
</comment>
<feature type="modified residue" description="4-aspartylphosphate" evidence="12">
    <location>
        <position position="1126"/>
    </location>
</feature>
<dbReference type="InterPro" id="IPR000014">
    <property type="entry name" value="PAS"/>
</dbReference>
<dbReference type="SMART" id="SM00086">
    <property type="entry name" value="PAC"/>
    <property type="match status" value="1"/>
</dbReference>
<dbReference type="Gene3D" id="3.40.50.2300">
    <property type="match status" value="2"/>
</dbReference>
<dbReference type="CDD" id="cd16922">
    <property type="entry name" value="HATPase_EvgS-ArcB-TorS-like"/>
    <property type="match status" value="1"/>
</dbReference>
<dbReference type="SUPFAM" id="SSF52172">
    <property type="entry name" value="CheY-like"/>
    <property type="match status" value="2"/>
</dbReference>
<dbReference type="InterPro" id="IPR013655">
    <property type="entry name" value="PAS_fold_3"/>
</dbReference>
<dbReference type="Pfam" id="PF08447">
    <property type="entry name" value="PAS_3"/>
    <property type="match status" value="1"/>
</dbReference>
<evidence type="ECO:0000256" key="8">
    <source>
        <dbReference type="ARBA" id="ARBA00022840"/>
    </source>
</evidence>
<protein>
    <recommendedName>
        <fullName evidence="3">histidine kinase</fullName>
        <ecNumber evidence="3">2.7.13.3</ecNumber>
    </recommendedName>
</protein>
<keyword evidence="9" id="KW-0902">Two-component regulatory system</keyword>
<keyword evidence="5" id="KW-0808">Transferase</keyword>
<organism evidence="18 19">
    <name type="scientific">Methanolobus tindarius DSM 2278</name>
    <dbReference type="NCBI Taxonomy" id="1090322"/>
    <lineage>
        <taxon>Archaea</taxon>
        <taxon>Methanobacteriati</taxon>
        <taxon>Methanobacteriota</taxon>
        <taxon>Stenosarchaea group</taxon>
        <taxon>Methanomicrobia</taxon>
        <taxon>Methanosarcinales</taxon>
        <taxon>Methanosarcinaceae</taxon>
        <taxon>Methanolobus</taxon>
    </lineage>
</organism>
<dbReference type="FunFam" id="3.30.565.10:FF:000010">
    <property type="entry name" value="Sensor histidine kinase RcsC"/>
    <property type="match status" value="1"/>
</dbReference>
<dbReference type="Gene3D" id="1.10.287.130">
    <property type="match status" value="1"/>
</dbReference>
<gene>
    <name evidence="18" type="ORF">MettiDRAFT_0403</name>
</gene>
<dbReference type="InterPro" id="IPR001789">
    <property type="entry name" value="Sig_transdc_resp-reg_receiver"/>
</dbReference>
<dbReference type="InterPro" id="IPR036890">
    <property type="entry name" value="HATPase_C_sf"/>
</dbReference>
<evidence type="ECO:0000256" key="9">
    <source>
        <dbReference type="ARBA" id="ARBA00023012"/>
    </source>
</evidence>
<dbReference type="InterPro" id="IPR003594">
    <property type="entry name" value="HATPase_dom"/>
</dbReference>
<dbReference type="PANTHER" id="PTHR43047">
    <property type="entry name" value="TWO-COMPONENT HISTIDINE PROTEIN KINASE"/>
    <property type="match status" value="1"/>
</dbReference>
<dbReference type="SUPFAM" id="SSF55874">
    <property type="entry name" value="ATPase domain of HSP90 chaperone/DNA topoisomerase II/histidine kinase"/>
    <property type="match status" value="1"/>
</dbReference>
<dbReference type="Pfam" id="PF12974">
    <property type="entry name" value="Phosphonate-bd"/>
    <property type="match status" value="1"/>
</dbReference>
<keyword evidence="10 13" id="KW-0472">Membrane</keyword>
<dbReference type="NCBIfam" id="TIGR00229">
    <property type="entry name" value="sensory_box"/>
    <property type="match status" value="1"/>
</dbReference>
<feature type="domain" description="PAS" evidence="16">
    <location>
        <begin position="545"/>
        <end position="617"/>
    </location>
</feature>
<dbReference type="PANTHER" id="PTHR43047:SF72">
    <property type="entry name" value="OSMOSENSING HISTIDINE PROTEIN KINASE SLN1"/>
    <property type="match status" value="1"/>
</dbReference>
<dbReference type="InterPro" id="IPR004358">
    <property type="entry name" value="Sig_transdc_His_kin-like_C"/>
</dbReference>
<dbReference type="Gene3D" id="3.40.190.10">
    <property type="entry name" value="Periplasmic binding protein-like II"/>
    <property type="match status" value="1"/>
</dbReference>
<keyword evidence="13" id="KW-1133">Transmembrane helix</keyword>
<dbReference type="GO" id="GO:0005886">
    <property type="term" value="C:plasma membrane"/>
    <property type="evidence" value="ECO:0007669"/>
    <property type="project" value="TreeGrafter"/>
</dbReference>
<dbReference type="FunFam" id="1.10.287.130:FF:000038">
    <property type="entry name" value="Sensory transduction histidine kinase"/>
    <property type="match status" value="1"/>
</dbReference>
<dbReference type="Pfam" id="PF00512">
    <property type="entry name" value="HisKA"/>
    <property type="match status" value="1"/>
</dbReference>
<keyword evidence="8" id="KW-0067">ATP-binding</keyword>
<evidence type="ECO:0000256" key="13">
    <source>
        <dbReference type="SAM" id="Phobius"/>
    </source>
</evidence>
<dbReference type="AlphaFoldDB" id="W9DP96"/>
<feature type="domain" description="PAC" evidence="17">
    <location>
        <begin position="621"/>
        <end position="674"/>
    </location>
</feature>
<dbReference type="InterPro" id="IPR035965">
    <property type="entry name" value="PAS-like_dom_sf"/>
</dbReference>
<evidence type="ECO:0000256" key="6">
    <source>
        <dbReference type="ARBA" id="ARBA00022741"/>
    </source>
</evidence>
<evidence type="ECO:0000256" key="4">
    <source>
        <dbReference type="ARBA" id="ARBA00022553"/>
    </source>
</evidence>
<dbReference type="InterPro" id="IPR001610">
    <property type="entry name" value="PAC"/>
</dbReference>
<evidence type="ECO:0000256" key="10">
    <source>
        <dbReference type="ARBA" id="ARBA00023136"/>
    </source>
</evidence>
<dbReference type="EC" id="2.7.13.3" evidence="3"/>
<dbReference type="InterPro" id="IPR005467">
    <property type="entry name" value="His_kinase_dom"/>
</dbReference>
<dbReference type="EMBL" id="AZAJ01000001">
    <property type="protein sequence ID" value="ETA66998.1"/>
    <property type="molecule type" value="Genomic_DNA"/>
</dbReference>
<keyword evidence="13" id="KW-0812">Transmembrane</keyword>
<name>W9DP96_METTI</name>
<dbReference type="GO" id="GO:0000155">
    <property type="term" value="F:phosphorelay sensor kinase activity"/>
    <property type="evidence" value="ECO:0007669"/>
    <property type="project" value="InterPro"/>
</dbReference>
<proteinExistence type="predicted"/>
<evidence type="ECO:0000256" key="2">
    <source>
        <dbReference type="ARBA" id="ARBA00004370"/>
    </source>
</evidence>
<dbReference type="PRINTS" id="PR00344">
    <property type="entry name" value="BCTRLSENSOR"/>
</dbReference>
<evidence type="ECO:0000256" key="3">
    <source>
        <dbReference type="ARBA" id="ARBA00012438"/>
    </source>
</evidence>
<dbReference type="InterPro" id="IPR036097">
    <property type="entry name" value="HisK_dim/P_sf"/>
</dbReference>
<evidence type="ECO:0000256" key="1">
    <source>
        <dbReference type="ARBA" id="ARBA00000085"/>
    </source>
</evidence>
<sequence length="1203" mass="135018">MNLKKLKKLISFSIFLSIILLTTISPGVLAEEDTITIAVLSDELHVKPFARLNGTDAYLSSEMPEFTFNVVPMDFDSMQEGISSDEIDFVIVDPATYVTLEYSNGISNIATMETVAYLPPDYVVQDLTSFLGSVIITENDREDIENLPDTTGLSFLVVETPSKEGWWLAKREFTEHRIFPENDFASLDFNNNPEEIVYSVLNGDYDVGIVPSGILERMYMEDKIDFDELKVVHPQNYDDYPFLVSTRLYPGWVIAKCPHTSKSISERVSVSLLSMPSSISPDSKIGDVAGWTVPQDYSSVLQCLREINEGPYQGQIDLMATLDRMKYFLAGVLFLLIIATASVFYVNNLNSKLQNEIVSKNEAEELLKRKHSIEKTMLTVSSMFTYPGDVDVAIDISLMEIGTLCGANRVYLFVFNENDGTMSNTHEWCSEGIEAQKDELQDLPADMFPWWMSRLKNDEMININDISSLPPEASAEKEILEMQDIKSVLVLPVFTEGKLIGFVGLDEVEGTRQWHDDDFDTLNMYSTLMAMVLKRRYMEKSLRESEQHLKRVLEGSNEGSWDVNLKEDYLIFNKRYADIIGFDEEEIGSSFDWMKQQIHSADLGCAASAIENIINKTTDVAECEYRIRGKDGKYRWVSNKGKVVEYSEEGEPLHIAGVLVDISERKEAEAALLAAKKTAEEASRTKSEFLANMSHELRTPLNSVIGFADILAEETFGSLNNKQQRYVGNISKSGRHLLSLINDILDLSKIEAGKMTLHPEKFEIGDSLDEIKSIISPLAHKKDINLEINMVPDAITINADKGKFKQIIYNLLSNAIKFTDNEGSVFIYVTLQGDCVRVEIKDNGIGISKENQEKLFKAFTQIDSSSCRVYEGTGLGLVLVKNFIEQHHGNIWVESEIGSGSSFIFEIPIDFDASSPVCVSESNGETTEEYEVSGAVCPITSGIKSIENEDNYRPLILVVEDDKKSQEILSFTLRDAGYNVSFADNGKEALELAKELHPFAITLDIMMPEMDGWDVLRNLKKEKGTEDIPVVIVSIVDERDLGVIWGAFDYFVKPIDREGLLSSLDRLKTLKSFEKVNVLAIDDEPSVLELMDSMLSTEGYNVIVASSGKEGIEKALKSSPDVIILDLMMPVIDGFDVIKELKKHPSTIDIPIIVCTAKDLDVHEKDELDKNVSFIMQKGIFKKQDLLSCIRNVENLSSKAEKE</sequence>
<dbReference type="PROSITE" id="PS50112">
    <property type="entry name" value="PAS"/>
    <property type="match status" value="1"/>
</dbReference>
<dbReference type="CDD" id="cd17574">
    <property type="entry name" value="REC_OmpR"/>
    <property type="match status" value="2"/>
</dbReference>
<evidence type="ECO:0000256" key="7">
    <source>
        <dbReference type="ARBA" id="ARBA00022777"/>
    </source>
</evidence>
<dbReference type="SMART" id="SM00388">
    <property type="entry name" value="HisKA"/>
    <property type="match status" value="1"/>
</dbReference>
<evidence type="ECO:0000259" key="14">
    <source>
        <dbReference type="PROSITE" id="PS50109"/>
    </source>
</evidence>
<comment type="caution">
    <text evidence="18">The sequence shown here is derived from an EMBL/GenBank/DDBJ whole genome shotgun (WGS) entry which is preliminary data.</text>
</comment>
<dbReference type="GO" id="GO:0009927">
    <property type="term" value="F:histidine phosphotransfer kinase activity"/>
    <property type="evidence" value="ECO:0007669"/>
    <property type="project" value="TreeGrafter"/>
</dbReference>
<dbReference type="PROSITE" id="PS50110">
    <property type="entry name" value="RESPONSE_REGULATORY"/>
    <property type="match status" value="2"/>
</dbReference>
<dbReference type="Gene3D" id="3.30.450.20">
    <property type="entry name" value="PAS domain"/>
    <property type="match status" value="1"/>
</dbReference>
<feature type="modified residue" description="4-aspartylphosphate" evidence="12">
    <location>
        <position position="1004"/>
    </location>
</feature>
<evidence type="ECO:0000313" key="19">
    <source>
        <dbReference type="Proteomes" id="UP000019483"/>
    </source>
</evidence>
<feature type="domain" description="Response regulatory" evidence="15">
    <location>
        <begin position="1077"/>
        <end position="1193"/>
    </location>
</feature>
<dbReference type="Pfam" id="PF02518">
    <property type="entry name" value="HATPase_c"/>
    <property type="match status" value="1"/>
</dbReference>
<dbReference type="SMART" id="SM00448">
    <property type="entry name" value="REC"/>
    <property type="match status" value="2"/>
</dbReference>
<keyword evidence="4 12" id="KW-0597">Phosphoprotein</keyword>
<dbReference type="STRING" id="1090322.MettiDRAFT_0403"/>
<dbReference type="GO" id="GO:0005524">
    <property type="term" value="F:ATP binding"/>
    <property type="evidence" value="ECO:0007669"/>
    <property type="project" value="UniProtKB-KW"/>
</dbReference>
<dbReference type="InterPro" id="IPR029016">
    <property type="entry name" value="GAF-like_dom_sf"/>
</dbReference>
<keyword evidence="6" id="KW-0547">Nucleotide-binding</keyword>
<evidence type="ECO:0000256" key="11">
    <source>
        <dbReference type="ARBA" id="ARBA00023306"/>
    </source>
</evidence>
<dbReference type="Pfam" id="PF00072">
    <property type="entry name" value="Response_reg"/>
    <property type="match status" value="2"/>
</dbReference>
<feature type="domain" description="Histidine kinase" evidence="14">
    <location>
        <begin position="692"/>
        <end position="911"/>
    </location>
</feature>
<dbReference type="Proteomes" id="UP000019483">
    <property type="component" value="Unassembled WGS sequence"/>
</dbReference>
<dbReference type="Gene3D" id="3.30.450.40">
    <property type="match status" value="1"/>
</dbReference>